<dbReference type="Proteomes" id="UP000265520">
    <property type="component" value="Unassembled WGS sequence"/>
</dbReference>
<dbReference type="EMBL" id="LXQA011407158">
    <property type="protein sequence ID" value="MCI96154.1"/>
    <property type="molecule type" value="Genomic_DNA"/>
</dbReference>
<reference evidence="2 3" key="1">
    <citation type="journal article" date="2018" name="Front. Plant Sci.">
        <title>Red Clover (Trifolium pratense) and Zigzag Clover (T. medium) - A Picture of Genomic Similarities and Differences.</title>
        <authorList>
            <person name="Dluhosova J."/>
            <person name="Istvanek J."/>
            <person name="Nedelnik J."/>
            <person name="Repkova J."/>
        </authorList>
    </citation>
    <scope>NUCLEOTIDE SEQUENCE [LARGE SCALE GENOMIC DNA]</scope>
    <source>
        <strain evidence="3">cv. 10/8</strain>
        <tissue evidence="2">Leaf</tissue>
    </source>
</reference>
<dbReference type="AlphaFoldDB" id="A0A392W693"/>
<name>A0A392W693_9FABA</name>
<evidence type="ECO:0000256" key="1">
    <source>
        <dbReference type="SAM" id="MobiDB-lite"/>
    </source>
</evidence>
<accession>A0A392W693</accession>
<feature type="region of interest" description="Disordered" evidence="1">
    <location>
        <begin position="1"/>
        <end position="58"/>
    </location>
</feature>
<comment type="caution">
    <text evidence="2">The sequence shown here is derived from an EMBL/GenBank/DDBJ whole genome shotgun (WGS) entry which is preliminary data.</text>
</comment>
<protein>
    <submittedName>
        <fullName evidence="2">Uncharacterized protein</fullName>
    </submittedName>
</protein>
<feature type="non-terminal residue" evidence="2">
    <location>
        <position position="58"/>
    </location>
</feature>
<evidence type="ECO:0000313" key="3">
    <source>
        <dbReference type="Proteomes" id="UP000265520"/>
    </source>
</evidence>
<feature type="compositionally biased region" description="Low complexity" evidence="1">
    <location>
        <begin position="10"/>
        <end position="20"/>
    </location>
</feature>
<sequence>MTSARESAKGTKTTRNTGKKPLYGPPRTKSKNVPAFELKRKELPSSDSEFEIETSAAT</sequence>
<keyword evidence="3" id="KW-1185">Reference proteome</keyword>
<evidence type="ECO:0000313" key="2">
    <source>
        <dbReference type="EMBL" id="MCI96154.1"/>
    </source>
</evidence>
<organism evidence="2 3">
    <name type="scientific">Trifolium medium</name>
    <dbReference type="NCBI Taxonomy" id="97028"/>
    <lineage>
        <taxon>Eukaryota</taxon>
        <taxon>Viridiplantae</taxon>
        <taxon>Streptophyta</taxon>
        <taxon>Embryophyta</taxon>
        <taxon>Tracheophyta</taxon>
        <taxon>Spermatophyta</taxon>
        <taxon>Magnoliopsida</taxon>
        <taxon>eudicotyledons</taxon>
        <taxon>Gunneridae</taxon>
        <taxon>Pentapetalae</taxon>
        <taxon>rosids</taxon>
        <taxon>fabids</taxon>
        <taxon>Fabales</taxon>
        <taxon>Fabaceae</taxon>
        <taxon>Papilionoideae</taxon>
        <taxon>50 kb inversion clade</taxon>
        <taxon>NPAAA clade</taxon>
        <taxon>Hologalegina</taxon>
        <taxon>IRL clade</taxon>
        <taxon>Trifolieae</taxon>
        <taxon>Trifolium</taxon>
    </lineage>
</organism>
<proteinExistence type="predicted"/>